<accession>A0A6L2Q1U3</accession>
<keyword evidence="8" id="KW-1185">Reference proteome</keyword>
<keyword evidence="2" id="KW-0217">Developmental protein</keyword>
<comment type="caution">
    <text evidence="7">The sequence shown here is derived from an EMBL/GenBank/DDBJ whole genome shotgun (WGS) entry which is preliminary data.</text>
</comment>
<dbReference type="EMBL" id="BLKM01000810">
    <property type="protein sequence ID" value="GFG38759.1"/>
    <property type="molecule type" value="Genomic_DNA"/>
</dbReference>
<feature type="region of interest" description="Disordered" evidence="5">
    <location>
        <begin position="181"/>
        <end position="261"/>
    </location>
</feature>
<name>A0A6L2Q1U3_COPFO</name>
<dbReference type="InterPro" id="IPR001356">
    <property type="entry name" value="HD"/>
</dbReference>
<dbReference type="PROSITE" id="PS50071">
    <property type="entry name" value="HOMEOBOX_2"/>
    <property type="match status" value="1"/>
</dbReference>
<proteinExistence type="inferred from homology"/>
<dbReference type="OrthoDB" id="6159439at2759"/>
<keyword evidence="4" id="KW-0539">Nucleus</keyword>
<sequence length="320" mass="35176">MSESTGKKFRGKCRLLEAISVPRSLKRRTLKAFCPDRRWEPIASLIEDTSINVKYFDVQCHLELIIHSSVPFRASIREEESGATPVKPVRPIDHLLSIRPCNRGLLLQVWFQNRRMKDKRQRLAMAWPYAVYTDPAFAVSILQAAAASAGALPGIAAAATAAAYSSPYTYYHHPHQLPRYNPYAPPLPTPPLHRPQPYLTHQQSSSPPLLPPQNTAAPSLGINLPPHFSLRTTSPAHSTRSDNSSPTLSPPTTNNNDDNCDGSPSCRCGIVNCVTGGSKNNDFSNSAPPASLIMTTALKSPHAEPPKLFQPYKSDITERA</sequence>
<dbReference type="Proteomes" id="UP000502823">
    <property type="component" value="Unassembled WGS sequence"/>
</dbReference>
<evidence type="ECO:0000256" key="2">
    <source>
        <dbReference type="ARBA" id="ARBA00022473"/>
    </source>
</evidence>
<dbReference type="AlphaFoldDB" id="A0A6L2Q1U3"/>
<dbReference type="GO" id="GO:0000981">
    <property type="term" value="F:DNA-binding transcription factor activity, RNA polymerase II-specific"/>
    <property type="evidence" value="ECO:0007669"/>
    <property type="project" value="TreeGrafter"/>
</dbReference>
<protein>
    <recommendedName>
        <fullName evidence="6">Homeobox domain-containing protein</fullName>
    </recommendedName>
</protein>
<feature type="compositionally biased region" description="Low complexity" evidence="5">
    <location>
        <begin position="195"/>
        <end position="207"/>
    </location>
</feature>
<feature type="domain" description="Homeobox" evidence="6">
    <location>
        <begin position="107"/>
        <end position="121"/>
    </location>
</feature>
<evidence type="ECO:0000256" key="3">
    <source>
        <dbReference type="ARBA" id="ARBA00038449"/>
    </source>
</evidence>
<dbReference type="PANTHER" id="PTHR46294:SF4">
    <property type="entry name" value="SEGMENTATION PROTEIN EVEN-SKIPPED"/>
    <property type="match status" value="1"/>
</dbReference>
<dbReference type="GO" id="GO:0000978">
    <property type="term" value="F:RNA polymerase II cis-regulatory region sequence-specific DNA binding"/>
    <property type="evidence" value="ECO:0007669"/>
    <property type="project" value="TreeGrafter"/>
</dbReference>
<evidence type="ECO:0000256" key="5">
    <source>
        <dbReference type="SAM" id="MobiDB-lite"/>
    </source>
</evidence>
<dbReference type="InParanoid" id="A0A6L2Q1U3"/>
<feature type="region of interest" description="Disordered" evidence="5">
    <location>
        <begin position="298"/>
        <end position="320"/>
    </location>
</feature>
<evidence type="ECO:0000313" key="8">
    <source>
        <dbReference type="Proteomes" id="UP000502823"/>
    </source>
</evidence>
<feature type="compositionally biased region" description="Pro residues" evidence="5">
    <location>
        <begin position="183"/>
        <end position="194"/>
    </location>
</feature>
<reference evidence="8" key="1">
    <citation type="submission" date="2020-01" db="EMBL/GenBank/DDBJ databases">
        <title>Draft genome sequence of the Termite Coptotermes fromosanus.</title>
        <authorList>
            <person name="Itakura S."/>
            <person name="Yosikawa Y."/>
            <person name="Umezawa K."/>
        </authorList>
    </citation>
    <scope>NUCLEOTIDE SEQUENCE [LARGE SCALE GENOMIC DNA]</scope>
</reference>
<dbReference type="SUPFAM" id="SSF46689">
    <property type="entry name" value="Homeodomain-like"/>
    <property type="match status" value="1"/>
</dbReference>
<evidence type="ECO:0000259" key="6">
    <source>
        <dbReference type="PROSITE" id="PS50071"/>
    </source>
</evidence>
<dbReference type="InterPro" id="IPR052002">
    <property type="entry name" value="Even-skipped_HD"/>
</dbReference>
<dbReference type="GO" id="GO:0005634">
    <property type="term" value="C:nucleus"/>
    <property type="evidence" value="ECO:0007669"/>
    <property type="project" value="UniProtKB-SubCell"/>
</dbReference>
<comment type="subcellular location">
    <subcellularLocation>
        <location evidence="1 4">Nucleus</location>
    </subcellularLocation>
</comment>
<organism evidence="7 8">
    <name type="scientific">Coptotermes formosanus</name>
    <name type="common">Formosan subterranean termite</name>
    <dbReference type="NCBI Taxonomy" id="36987"/>
    <lineage>
        <taxon>Eukaryota</taxon>
        <taxon>Metazoa</taxon>
        <taxon>Ecdysozoa</taxon>
        <taxon>Arthropoda</taxon>
        <taxon>Hexapoda</taxon>
        <taxon>Insecta</taxon>
        <taxon>Pterygota</taxon>
        <taxon>Neoptera</taxon>
        <taxon>Polyneoptera</taxon>
        <taxon>Dictyoptera</taxon>
        <taxon>Blattodea</taxon>
        <taxon>Blattoidea</taxon>
        <taxon>Termitoidae</taxon>
        <taxon>Rhinotermitidae</taxon>
        <taxon>Coptotermes</taxon>
    </lineage>
</organism>
<dbReference type="InterPro" id="IPR009057">
    <property type="entry name" value="Homeodomain-like_sf"/>
</dbReference>
<gene>
    <name evidence="7" type="ORF">Cfor_02780</name>
</gene>
<evidence type="ECO:0000256" key="4">
    <source>
        <dbReference type="PROSITE-ProRule" id="PRU00108"/>
    </source>
</evidence>
<keyword evidence="4" id="KW-0238">DNA-binding</keyword>
<evidence type="ECO:0000256" key="1">
    <source>
        <dbReference type="ARBA" id="ARBA00004123"/>
    </source>
</evidence>
<comment type="similarity">
    <text evidence="3">Belongs to the even-skipped homeobox family.</text>
</comment>
<dbReference type="Gene3D" id="1.10.10.60">
    <property type="entry name" value="Homeodomain-like"/>
    <property type="match status" value="1"/>
</dbReference>
<dbReference type="CDD" id="cd00086">
    <property type="entry name" value="homeodomain"/>
    <property type="match status" value="1"/>
</dbReference>
<dbReference type="PANTHER" id="PTHR46294">
    <property type="entry name" value="SEGMENTATION PROTEIN EVEN-SKIPPED"/>
    <property type="match status" value="1"/>
</dbReference>
<feature type="DNA-binding region" description="Homeobox" evidence="4">
    <location>
        <begin position="109"/>
        <end position="122"/>
    </location>
</feature>
<feature type="compositionally biased region" description="Low complexity" evidence="5">
    <location>
        <begin position="241"/>
        <end position="257"/>
    </location>
</feature>
<keyword evidence="4" id="KW-0371">Homeobox</keyword>
<evidence type="ECO:0000313" key="7">
    <source>
        <dbReference type="EMBL" id="GFG38759.1"/>
    </source>
</evidence>